<organism evidence="2 3">
    <name type="scientific">Citrus sinensis</name>
    <name type="common">Sweet orange</name>
    <name type="synonym">Citrus aurantium var. sinensis</name>
    <dbReference type="NCBI Taxonomy" id="2711"/>
    <lineage>
        <taxon>Eukaryota</taxon>
        <taxon>Viridiplantae</taxon>
        <taxon>Streptophyta</taxon>
        <taxon>Embryophyta</taxon>
        <taxon>Tracheophyta</taxon>
        <taxon>Spermatophyta</taxon>
        <taxon>Magnoliopsida</taxon>
        <taxon>eudicotyledons</taxon>
        <taxon>Gunneridae</taxon>
        <taxon>Pentapetalae</taxon>
        <taxon>rosids</taxon>
        <taxon>malvids</taxon>
        <taxon>Sapindales</taxon>
        <taxon>Rutaceae</taxon>
        <taxon>Aurantioideae</taxon>
        <taxon>Citrus</taxon>
    </lineage>
</organism>
<dbReference type="Proteomes" id="UP000027120">
    <property type="component" value="Unassembled WGS sequence"/>
</dbReference>
<dbReference type="Pfam" id="PF14144">
    <property type="entry name" value="DOG1"/>
    <property type="match status" value="1"/>
</dbReference>
<feature type="domain" description="DOG1" evidence="1">
    <location>
        <begin position="1"/>
        <end position="109"/>
    </location>
</feature>
<name>A0A067F8Q9_CITSI</name>
<evidence type="ECO:0000313" key="2">
    <source>
        <dbReference type="EMBL" id="KDO59872.1"/>
    </source>
</evidence>
<evidence type="ECO:0000313" key="3">
    <source>
        <dbReference type="Proteomes" id="UP000027120"/>
    </source>
</evidence>
<sequence>ITTQTGSTLYKKTLFPLIHKSLSSSSSQTLLYSHVDLLFSHFLSYYDAFDNVATQENLPEPLFPSWHNGLEIPFLFLCDLHPYVLTNLIRSLLDEESEVEEDDDDAFFL</sequence>
<proteinExistence type="predicted"/>
<dbReference type="EMBL" id="KK784936">
    <property type="protein sequence ID" value="KDO59872.1"/>
    <property type="molecule type" value="Genomic_DNA"/>
</dbReference>
<reference evidence="2 3" key="1">
    <citation type="submission" date="2014-04" db="EMBL/GenBank/DDBJ databases">
        <authorList>
            <consortium name="International Citrus Genome Consortium"/>
            <person name="Gmitter F."/>
            <person name="Chen C."/>
            <person name="Farmerie W."/>
            <person name="Harkins T."/>
            <person name="Desany B."/>
            <person name="Mohiuddin M."/>
            <person name="Kodira C."/>
            <person name="Borodovsky M."/>
            <person name="Lomsadze A."/>
            <person name="Burns P."/>
            <person name="Jenkins J."/>
            <person name="Prochnik S."/>
            <person name="Shu S."/>
            <person name="Chapman J."/>
            <person name="Pitluck S."/>
            <person name="Schmutz J."/>
            <person name="Rokhsar D."/>
        </authorList>
    </citation>
    <scope>NUCLEOTIDE SEQUENCE</scope>
</reference>
<gene>
    <name evidence="2" type="ORF">CISIN_1g045587mg</name>
</gene>
<accession>A0A067F8Q9</accession>
<feature type="non-terminal residue" evidence="2">
    <location>
        <position position="1"/>
    </location>
</feature>
<dbReference type="GO" id="GO:0006351">
    <property type="term" value="P:DNA-templated transcription"/>
    <property type="evidence" value="ECO:0007669"/>
    <property type="project" value="InterPro"/>
</dbReference>
<evidence type="ECO:0000259" key="1">
    <source>
        <dbReference type="PROSITE" id="PS51806"/>
    </source>
</evidence>
<protein>
    <recommendedName>
        <fullName evidence="1">DOG1 domain-containing protein</fullName>
    </recommendedName>
</protein>
<dbReference type="PROSITE" id="PS51806">
    <property type="entry name" value="DOG1"/>
    <property type="match status" value="1"/>
</dbReference>
<dbReference type="InterPro" id="IPR025422">
    <property type="entry name" value="TGA_domain"/>
</dbReference>
<dbReference type="GO" id="GO:0043565">
    <property type="term" value="F:sequence-specific DNA binding"/>
    <property type="evidence" value="ECO:0007669"/>
    <property type="project" value="InterPro"/>
</dbReference>
<keyword evidence="3" id="KW-1185">Reference proteome</keyword>
<dbReference type="AlphaFoldDB" id="A0A067F8Q9"/>
<dbReference type="SMR" id="A0A067F8Q9"/>